<dbReference type="AlphaFoldDB" id="A0A6I0F061"/>
<evidence type="ECO:0000256" key="2">
    <source>
        <dbReference type="ARBA" id="ARBA00022691"/>
    </source>
</evidence>
<sequence>MLDGKANIVEIMESVQGEGPWLGCRQLFIRFSGCNLHCRYCDTLRSKEDDLAFCQVEKAWGSKEFEKWENPVAISNILEIIRERNGKIHALSLTGGEPLLSASYIAQLAQAWGPERPPFYLETNGTLFEAMASIADCIDYVSMDIKLPGLTGQNRWLEHEQFLDCIKEKAGYVKIVVSKETTQEELVQASRLVQQRAPRFPIVLQPISDKEGKTIVVPTELYKYQSWALEEHDDIRIIPQTHRLLGFL</sequence>
<dbReference type="InterPro" id="IPR007197">
    <property type="entry name" value="rSAM"/>
</dbReference>
<comment type="pathway">
    <text evidence="8">Purine metabolism; 7-cyano-7-deazaguanine biosynthesis.</text>
</comment>
<feature type="binding site" evidence="8">
    <location>
        <position position="41"/>
    </location>
    <ligand>
        <name>[4Fe-4S] cluster</name>
        <dbReference type="ChEBI" id="CHEBI:49883"/>
        <note>4Fe-4S-S-AdoMet</note>
    </ligand>
</feature>
<dbReference type="GO" id="GO:0051539">
    <property type="term" value="F:4 iron, 4 sulfur cluster binding"/>
    <property type="evidence" value="ECO:0007669"/>
    <property type="project" value="UniProtKB-UniRule"/>
</dbReference>
<dbReference type="RefSeq" id="WP_151617762.1">
    <property type="nucleotide sequence ID" value="NZ_WBXO01000001.1"/>
</dbReference>
<keyword evidence="5 8" id="KW-0408">Iron</keyword>
<dbReference type="EC" id="4.3.99.3" evidence="8"/>
<feature type="binding site" evidence="8">
    <location>
        <position position="43"/>
    </location>
    <ligand>
        <name>Mg(2+)</name>
        <dbReference type="ChEBI" id="CHEBI:18420"/>
    </ligand>
</feature>
<dbReference type="SUPFAM" id="SSF102114">
    <property type="entry name" value="Radical SAM enzymes"/>
    <property type="match status" value="1"/>
</dbReference>
<evidence type="ECO:0000256" key="1">
    <source>
        <dbReference type="ARBA" id="ARBA00022485"/>
    </source>
</evidence>
<protein>
    <recommendedName>
        <fullName evidence="8">7-carboxy-7-deazaguanine synthase</fullName>
        <shortName evidence="8">CDG synthase</shortName>
        <ecNumber evidence="8">4.3.99.3</ecNumber>
    </recommendedName>
    <alternativeName>
        <fullName evidence="8">Queuosine biosynthesis protein QueE</fullName>
    </alternativeName>
</protein>
<name>A0A6I0F061_9FIRM</name>
<dbReference type="GO" id="GO:1904047">
    <property type="term" value="F:S-adenosyl-L-methionine binding"/>
    <property type="evidence" value="ECO:0007669"/>
    <property type="project" value="UniProtKB-UniRule"/>
</dbReference>
<comment type="function">
    <text evidence="8">Catalyzes the complex heterocyclic radical-mediated conversion of 6-carboxy-5,6,7,8-tetrahydropterin (CPH4) to 7-carboxy-7-deazaguanine (CDG), a step common to the biosynthetic pathways of all 7-deazapurine-containing compounds.</text>
</comment>
<feature type="binding site" evidence="8">
    <location>
        <position position="94"/>
    </location>
    <ligand>
        <name>substrate</name>
    </ligand>
</feature>
<proteinExistence type="inferred from homology"/>
<dbReference type="PANTHER" id="PTHR42836">
    <property type="entry name" value="7-CARBOXY-7-DEAZAGUANINE SYNTHASE"/>
    <property type="match status" value="1"/>
</dbReference>
<keyword evidence="11" id="KW-1185">Reference proteome</keyword>
<dbReference type="GO" id="GO:0000287">
    <property type="term" value="F:magnesium ion binding"/>
    <property type="evidence" value="ECO:0007669"/>
    <property type="project" value="UniProtKB-UniRule"/>
</dbReference>
<evidence type="ECO:0000256" key="7">
    <source>
        <dbReference type="ARBA" id="ARBA00023239"/>
    </source>
</evidence>
<reference evidence="10 11" key="1">
    <citation type="submission" date="2019-10" db="EMBL/GenBank/DDBJ databases">
        <title>Whole-genome sequence of the extremophile Heliorestis acidaminivorans DSM 24790.</title>
        <authorList>
            <person name="Kyndt J.A."/>
            <person name="Meyer T.E."/>
        </authorList>
    </citation>
    <scope>NUCLEOTIDE SEQUENCE [LARGE SCALE GENOMIC DNA]</scope>
    <source>
        <strain evidence="10 11">DSM 24790</strain>
    </source>
</reference>
<comment type="caution">
    <text evidence="10">The sequence shown here is derived from an EMBL/GenBank/DDBJ whole genome shotgun (WGS) entry which is preliminary data.</text>
</comment>
<evidence type="ECO:0000256" key="5">
    <source>
        <dbReference type="ARBA" id="ARBA00023004"/>
    </source>
</evidence>
<dbReference type="GO" id="GO:0008616">
    <property type="term" value="P:tRNA queuosine(34) biosynthetic process"/>
    <property type="evidence" value="ECO:0007669"/>
    <property type="project" value="UniProtKB-UniRule"/>
</dbReference>
<dbReference type="Pfam" id="PF04055">
    <property type="entry name" value="Radical_SAM"/>
    <property type="match status" value="1"/>
</dbReference>
<evidence type="ECO:0000256" key="6">
    <source>
        <dbReference type="ARBA" id="ARBA00023014"/>
    </source>
</evidence>
<dbReference type="SFLD" id="SFLDS00029">
    <property type="entry name" value="Radical_SAM"/>
    <property type="match status" value="1"/>
</dbReference>
<keyword evidence="4 8" id="KW-0460">Magnesium</keyword>
<dbReference type="PIRSF" id="PIRSF000370">
    <property type="entry name" value="QueE"/>
    <property type="match status" value="1"/>
</dbReference>
<dbReference type="PROSITE" id="PS51918">
    <property type="entry name" value="RADICAL_SAM"/>
    <property type="match status" value="1"/>
</dbReference>
<evidence type="ECO:0000259" key="9">
    <source>
        <dbReference type="PROSITE" id="PS51918"/>
    </source>
</evidence>
<keyword evidence="8" id="KW-0671">Queuosine biosynthesis</keyword>
<feature type="domain" description="Radical SAM core" evidence="9">
    <location>
        <begin position="21"/>
        <end position="248"/>
    </location>
</feature>
<comment type="subunit">
    <text evidence="8">Homodimer.</text>
</comment>
<dbReference type="PANTHER" id="PTHR42836:SF1">
    <property type="entry name" value="7-CARBOXY-7-DEAZAGUANINE SYNTHASE"/>
    <property type="match status" value="1"/>
</dbReference>
<keyword evidence="1 8" id="KW-0004">4Fe-4S</keyword>
<dbReference type="InterPro" id="IPR024924">
    <property type="entry name" value="7-CO-7-deazaguanine_synth-like"/>
</dbReference>
<dbReference type="InterPro" id="IPR058240">
    <property type="entry name" value="rSAM_sf"/>
</dbReference>
<dbReference type="Gene3D" id="3.20.20.70">
    <property type="entry name" value="Aldolase class I"/>
    <property type="match status" value="1"/>
</dbReference>
<comment type="similarity">
    <text evidence="8">Belongs to the radical SAM superfamily. 7-carboxy-7-deazaguanine synthase family.</text>
</comment>
<dbReference type="OrthoDB" id="9792276at2"/>
<feature type="binding site" evidence="8">
    <location>
        <position position="96"/>
    </location>
    <ligand>
        <name>S-adenosyl-L-methionine</name>
        <dbReference type="ChEBI" id="CHEBI:59789"/>
    </ligand>
</feature>
<evidence type="ECO:0000256" key="3">
    <source>
        <dbReference type="ARBA" id="ARBA00022723"/>
    </source>
</evidence>
<evidence type="ECO:0000313" key="10">
    <source>
        <dbReference type="EMBL" id="KAB2954316.1"/>
    </source>
</evidence>
<dbReference type="GO" id="GO:0016840">
    <property type="term" value="F:carbon-nitrogen lyase activity"/>
    <property type="evidence" value="ECO:0007669"/>
    <property type="project" value="UniProtKB-UniRule"/>
</dbReference>
<feature type="binding site" evidence="8">
    <location>
        <begin position="15"/>
        <end position="17"/>
    </location>
    <ligand>
        <name>substrate</name>
    </ligand>
</feature>
<evidence type="ECO:0000256" key="4">
    <source>
        <dbReference type="ARBA" id="ARBA00022842"/>
    </source>
</evidence>
<comment type="catalytic activity">
    <reaction evidence="8">
        <text>6-carboxy-5,6,7,8-tetrahydropterin + H(+) = 7-carboxy-7-carbaguanine + NH4(+)</text>
        <dbReference type="Rhea" id="RHEA:27974"/>
        <dbReference type="ChEBI" id="CHEBI:15378"/>
        <dbReference type="ChEBI" id="CHEBI:28938"/>
        <dbReference type="ChEBI" id="CHEBI:61032"/>
        <dbReference type="ChEBI" id="CHEBI:61036"/>
        <dbReference type="EC" id="4.3.99.3"/>
    </reaction>
</comment>
<feature type="binding site" evidence="8">
    <location>
        <begin position="40"/>
        <end position="42"/>
    </location>
    <ligand>
        <name>S-adenosyl-L-methionine</name>
        <dbReference type="ChEBI" id="CHEBI:59789"/>
    </ligand>
</feature>
<evidence type="ECO:0000256" key="8">
    <source>
        <dbReference type="HAMAP-Rule" id="MF_00917"/>
    </source>
</evidence>
<dbReference type="UniPathway" id="UPA00391"/>
<comment type="cofactor">
    <cofactor evidence="8">
        <name>[4Fe-4S] cluster</name>
        <dbReference type="ChEBI" id="CHEBI:49883"/>
    </cofactor>
    <text evidence="8">Binds 1 [4Fe-4S] cluster. The cluster is coordinated with 3 cysteines and an exchangeable S-adenosyl-L-methionine.</text>
</comment>
<keyword evidence="6 8" id="KW-0411">Iron-sulfur</keyword>
<evidence type="ECO:0000313" key="11">
    <source>
        <dbReference type="Proteomes" id="UP000468766"/>
    </source>
</evidence>
<organism evidence="10 11">
    <name type="scientific">Heliorestis acidaminivorans</name>
    <dbReference type="NCBI Taxonomy" id="553427"/>
    <lineage>
        <taxon>Bacteria</taxon>
        <taxon>Bacillati</taxon>
        <taxon>Bacillota</taxon>
        <taxon>Clostridia</taxon>
        <taxon>Eubacteriales</taxon>
        <taxon>Heliobacteriaceae</taxon>
        <taxon>Heliorestis</taxon>
    </lineage>
</organism>
<dbReference type="Proteomes" id="UP000468766">
    <property type="component" value="Unassembled WGS sequence"/>
</dbReference>
<comment type="cofactor">
    <cofactor evidence="8">
        <name>S-adenosyl-L-methionine</name>
        <dbReference type="ChEBI" id="CHEBI:59789"/>
    </cofactor>
    <text evidence="8">Binds 1 S-adenosyl-L-methionine per subunit.</text>
</comment>
<keyword evidence="7 8" id="KW-0456">Lyase</keyword>
<comment type="cofactor">
    <cofactor evidence="8">
        <name>Mg(2+)</name>
        <dbReference type="ChEBI" id="CHEBI:18420"/>
    </cofactor>
</comment>
<feature type="binding site" evidence="8">
    <location>
        <position position="34"/>
    </location>
    <ligand>
        <name>[4Fe-4S] cluster</name>
        <dbReference type="ChEBI" id="CHEBI:49883"/>
        <note>4Fe-4S-S-AdoMet</note>
    </ligand>
</feature>
<dbReference type="EMBL" id="WBXO01000001">
    <property type="protein sequence ID" value="KAB2954316.1"/>
    <property type="molecule type" value="Genomic_DNA"/>
</dbReference>
<dbReference type="HAMAP" id="MF_00917">
    <property type="entry name" value="QueE"/>
    <property type="match status" value="1"/>
</dbReference>
<keyword evidence="3 8" id="KW-0479">Metal-binding</keyword>
<accession>A0A6I0F061</accession>
<gene>
    <name evidence="8" type="primary">queE</name>
    <name evidence="10" type="ORF">F9B85_01075</name>
</gene>
<dbReference type="InterPro" id="IPR013785">
    <property type="entry name" value="Aldolase_TIM"/>
</dbReference>
<feature type="binding site" evidence="8">
    <location>
        <position position="38"/>
    </location>
    <ligand>
        <name>[4Fe-4S] cluster</name>
        <dbReference type="ChEBI" id="CHEBI:49883"/>
        <note>4Fe-4S-S-AdoMet</note>
    </ligand>
</feature>
<comment type="caution">
    <text evidence="8">Lacks conserved residue(s) required for the propagation of feature annotation.</text>
</comment>
<feature type="binding site" evidence="8">
    <location>
        <position position="30"/>
    </location>
    <ligand>
        <name>substrate</name>
    </ligand>
</feature>
<keyword evidence="2 8" id="KW-0949">S-adenosyl-L-methionine</keyword>